<evidence type="ECO:0000256" key="4">
    <source>
        <dbReference type="ARBA" id="ARBA00023002"/>
    </source>
</evidence>
<dbReference type="Gene3D" id="1.25.40.20">
    <property type="entry name" value="Ankyrin repeat-containing domain"/>
    <property type="match status" value="1"/>
</dbReference>
<protein>
    <recommendedName>
        <fullName evidence="7">Fe2OG dioxygenase domain-containing protein</fullName>
    </recommendedName>
</protein>
<evidence type="ECO:0000256" key="5">
    <source>
        <dbReference type="ARBA" id="ARBA00023004"/>
    </source>
</evidence>
<comment type="caution">
    <text evidence="8">The sequence shown here is derived from an EMBL/GenBank/DDBJ whole genome shotgun (WGS) entry which is preliminary data.</text>
</comment>
<keyword evidence="6" id="KW-0040">ANK repeat</keyword>
<evidence type="ECO:0000313" key="9">
    <source>
        <dbReference type="Proteomes" id="UP000794436"/>
    </source>
</evidence>
<dbReference type="PROSITE" id="PS51471">
    <property type="entry name" value="FE2OG_OXY"/>
    <property type="match status" value="1"/>
</dbReference>
<dbReference type="InterPro" id="IPR036770">
    <property type="entry name" value="Ankyrin_rpt-contain_sf"/>
</dbReference>
<dbReference type="GO" id="GO:0051213">
    <property type="term" value="F:dioxygenase activity"/>
    <property type="evidence" value="ECO:0007669"/>
    <property type="project" value="UniProtKB-KW"/>
</dbReference>
<gene>
    <name evidence="8" type="ORF">Poli38472_000603</name>
</gene>
<dbReference type="InterPro" id="IPR002110">
    <property type="entry name" value="Ankyrin_rpt"/>
</dbReference>
<feature type="domain" description="Fe2OG dioxygenase" evidence="7">
    <location>
        <begin position="369"/>
        <end position="458"/>
    </location>
</feature>
<feature type="repeat" description="ANK" evidence="6">
    <location>
        <begin position="194"/>
        <end position="226"/>
    </location>
</feature>
<dbReference type="Proteomes" id="UP000794436">
    <property type="component" value="Unassembled WGS sequence"/>
</dbReference>
<reference evidence="8" key="1">
    <citation type="submission" date="2019-03" db="EMBL/GenBank/DDBJ databases">
        <title>Long read genome sequence of the mycoparasitic Pythium oligandrum ATCC 38472 isolated from sugarbeet rhizosphere.</title>
        <authorList>
            <person name="Gaulin E."/>
        </authorList>
    </citation>
    <scope>NUCLEOTIDE SEQUENCE</scope>
    <source>
        <strain evidence="8">ATCC 38472_TT</strain>
    </source>
</reference>
<evidence type="ECO:0000256" key="3">
    <source>
        <dbReference type="ARBA" id="ARBA00022964"/>
    </source>
</evidence>
<accession>A0A8K1CC14</accession>
<dbReference type="SMART" id="SM00702">
    <property type="entry name" value="P4Hc"/>
    <property type="match status" value="1"/>
</dbReference>
<dbReference type="Pfam" id="PF00023">
    <property type="entry name" value="Ank"/>
    <property type="match status" value="1"/>
</dbReference>
<keyword evidence="3" id="KW-0223">Dioxygenase</keyword>
<keyword evidence="4" id="KW-0560">Oxidoreductase</keyword>
<name>A0A8K1CC14_PYTOL</name>
<dbReference type="GO" id="GO:0016705">
    <property type="term" value="F:oxidoreductase activity, acting on paired donors, with incorporation or reduction of molecular oxygen"/>
    <property type="evidence" value="ECO:0007669"/>
    <property type="project" value="InterPro"/>
</dbReference>
<dbReference type="OrthoDB" id="69177at2759"/>
<evidence type="ECO:0000313" key="8">
    <source>
        <dbReference type="EMBL" id="TMW60561.1"/>
    </source>
</evidence>
<organism evidence="8 9">
    <name type="scientific">Pythium oligandrum</name>
    <name type="common">Mycoparasitic fungus</name>
    <dbReference type="NCBI Taxonomy" id="41045"/>
    <lineage>
        <taxon>Eukaryota</taxon>
        <taxon>Sar</taxon>
        <taxon>Stramenopiles</taxon>
        <taxon>Oomycota</taxon>
        <taxon>Peronosporomycetes</taxon>
        <taxon>Pythiales</taxon>
        <taxon>Pythiaceae</taxon>
        <taxon>Pythium</taxon>
    </lineage>
</organism>
<keyword evidence="5" id="KW-0408">Iron</keyword>
<dbReference type="SMART" id="SM00248">
    <property type="entry name" value="ANK"/>
    <property type="match status" value="3"/>
</dbReference>
<keyword evidence="2" id="KW-0479">Metal-binding</keyword>
<dbReference type="PROSITE" id="PS50088">
    <property type="entry name" value="ANK_REPEAT"/>
    <property type="match status" value="1"/>
</dbReference>
<dbReference type="InterPro" id="IPR005123">
    <property type="entry name" value="Oxoglu/Fe-dep_dioxygenase_dom"/>
</dbReference>
<dbReference type="GO" id="GO:0005506">
    <property type="term" value="F:iron ion binding"/>
    <property type="evidence" value="ECO:0007669"/>
    <property type="project" value="InterPro"/>
</dbReference>
<dbReference type="InterPro" id="IPR006620">
    <property type="entry name" value="Pro_4_hyd_alph"/>
</dbReference>
<evidence type="ECO:0000256" key="2">
    <source>
        <dbReference type="ARBA" id="ARBA00022723"/>
    </source>
</evidence>
<sequence length="464" mass="51625">MTTDDVAARARTLLDELNDFATASAALQWLFESTDALRQPVLLQILRWQNTDATKETLETVTTAFSDPATDTERQVTSDMVLLVMGKPALLFATSIYDEDLALLVWRGLVAIQQQHPDFNLLRQAMENDRDGHGLSALHYAIEAQMPEFVVEVCTWLAEQDVDALRRTIQSVRTQDVVLPVSKTQMSANSIASGGCTLLHLAAKKGETGIVKVLMDAPIRLREEDVGVDWDGLTVSELAALHKQHEITKLLSSTSSSIKEIDIDALQARRDETATKRYAQSMIADEAFTTPAIFRSIWSAQECTQVLASLEEATATRGWSKQRHTSYPTTDLPCYHAPAIDSWVRSCVRDRLFSQVYQHFAIPSNQVLTFRELFFVKYEARGDEQAALPLHCDGSVLSFNILLNPSDEFQGGGTYFEESDSTIHIEQGDAVVHSGKVRHAGATVTQGRRLILVGFLGLVDRIEW</sequence>
<evidence type="ECO:0000256" key="1">
    <source>
        <dbReference type="ARBA" id="ARBA00001961"/>
    </source>
</evidence>
<dbReference type="Gene3D" id="2.60.120.620">
    <property type="entry name" value="q2cbj1_9rhob like domain"/>
    <property type="match status" value="1"/>
</dbReference>
<dbReference type="AlphaFoldDB" id="A0A8K1CC14"/>
<evidence type="ECO:0000259" key="7">
    <source>
        <dbReference type="PROSITE" id="PS51471"/>
    </source>
</evidence>
<dbReference type="PROSITE" id="PS50297">
    <property type="entry name" value="ANK_REP_REGION"/>
    <property type="match status" value="1"/>
</dbReference>
<dbReference type="SUPFAM" id="SSF48403">
    <property type="entry name" value="Ankyrin repeat"/>
    <property type="match status" value="1"/>
</dbReference>
<dbReference type="EMBL" id="SPLM01000108">
    <property type="protein sequence ID" value="TMW60561.1"/>
    <property type="molecule type" value="Genomic_DNA"/>
</dbReference>
<comment type="cofactor">
    <cofactor evidence="1">
        <name>L-ascorbate</name>
        <dbReference type="ChEBI" id="CHEBI:38290"/>
    </cofactor>
</comment>
<keyword evidence="9" id="KW-1185">Reference proteome</keyword>
<proteinExistence type="predicted"/>
<dbReference type="GO" id="GO:0031418">
    <property type="term" value="F:L-ascorbic acid binding"/>
    <property type="evidence" value="ECO:0007669"/>
    <property type="project" value="InterPro"/>
</dbReference>
<dbReference type="SUPFAM" id="SSF51197">
    <property type="entry name" value="Clavaminate synthase-like"/>
    <property type="match status" value="1"/>
</dbReference>
<evidence type="ECO:0000256" key="6">
    <source>
        <dbReference type="PROSITE-ProRule" id="PRU00023"/>
    </source>
</evidence>